<organism evidence="2">
    <name type="scientific">Tanacetum cinerariifolium</name>
    <name type="common">Dalmatian daisy</name>
    <name type="synonym">Chrysanthemum cinerariifolium</name>
    <dbReference type="NCBI Taxonomy" id="118510"/>
    <lineage>
        <taxon>Eukaryota</taxon>
        <taxon>Viridiplantae</taxon>
        <taxon>Streptophyta</taxon>
        <taxon>Embryophyta</taxon>
        <taxon>Tracheophyta</taxon>
        <taxon>Spermatophyta</taxon>
        <taxon>Magnoliopsida</taxon>
        <taxon>eudicotyledons</taxon>
        <taxon>Gunneridae</taxon>
        <taxon>Pentapetalae</taxon>
        <taxon>asterids</taxon>
        <taxon>campanulids</taxon>
        <taxon>Asterales</taxon>
        <taxon>Asteraceae</taxon>
        <taxon>Asteroideae</taxon>
        <taxon>Anthemideae</taxon>
        <taxon>Anthemidinae</taxon>
        <taxon>Tanacetum</taxon>
    </lineage>
</organism>
<sequence>MDWNALQDLFCSFSPLKIDFCSLGTTFDIFQNIHLLYLQYGVLVFWIWRIDLVSLVVFGECRNKYVVSSLMDMAYWLSEQNRTRAFIDKDTSEPVDEQIVQSLIQMLDEYSLVAKPFRMARDWYNAHNTIDFHLHLHSDRKITRQYNALTVSKVAAIIINDFGNGLPTRDIVVNNKDKGPKHASELHPSYMALQYPLLFPYEEDRFHEEIPYHNNTGTQKTKRGRLFQQYLVDAYTTVEEQRLKWIRNNQDTLHDAMALCRAYGNPYLFITFTSNPKWTEIAKMLAHFPGQKAHDRPEVGTRVIKLKRTELLDDLTKKHVFGQSKAVVYVIEFQKRGLPHSHILLWLEEHSKCRTPSEIDDIISAKLPSPTDDPASYKVVTEYMLHGPCGKDMRYAACTNDGNV</sequence>
<keyword evidence="2" id="KW-0547">Nucleotide-binding</keyword>
<name>A0A6L2JIT8_TANCI</name>
<dbReference type="InterPro" id="IPR025476">
    <property type="entry name" value="Helitron_helicase-like"/>
</dbReference>
<dbReference type="GO" id="GO:0004386">
    <property type="term" value="F:helicase activity"/>
    <property type="evidence" value="ECO:0007669"/>
    <property type="project" value="UniProtKB-KW"/>
</dbReference>
<evidence type="ECO:0000313" key="2">
    <source>
        <dbReference type="EMBL" id="GEU35815.1"/>
    </source>
</evidence>
<feature type="domain" description="Helitron helicase-like" evidence="1">
    <location>
        <begin position="254"/>
        <end position="345"/>
    </location>
</feature>
<dbReference type="EMBL" id="BKCJ010000734">
    <property type="protein sequence ID" value="GEU35815.1"/>
    <property type="molecule type" value="Genomic_DNA"/>
</dbReference>
<gene>
    <name evidence="2" type="ORF">Tci_007793</name>
</gene>
<dbReference type="Pfam" id="PF14214">
    <property type="entry name" value="Helitron_like_N"/>
    <property type="match status" value="1"/>
</dbReference>
<dbReference type="AlphaFoldDB" id="A0A6L2JIT8"/>
<accession>A0A6L2JIT8</accession>
<protein>
    <submittedName>
        <fullName evidence="2">Helicase</fullName>
    </submittedName>
</protein>
<evidence type="ECO:0000259" key="1">
    <source>
        <dbReference type="Pfam" id="PF14214"/>
    </source>
</evidence>
<reference evidence="2" key="1">
    <citation type="journal article" date="2019" name="Sci. Rep.">
        <title>Draft genome of Tanacetum cinerariifolium, the natural source of mosquito coil.</title>
        <authorList>
            <person name="Yamashiro T."/>
            <person name="Shiraishi A."/>
            <person name="Satake H."/>
            <person name="Nakayama K."/>
        </authorList>
    </citation>
    <scope>NUCLEOTIDE SEQUENCE</scope>
</reference>
<comment type="caution">
    <text evidence="2">The sequence shown here is derived from an EMBL/GenBank/DDBJ whole genome shotgun (WGS) entry which is preliminary data.</text>
</comment>
<keyword evidence="2" id="KW-0067">ATP-binding</keyword>
<keyword evidence="2" id="KW-0347">Helicase</keyword>
<proteinExistence type="predicted"/>
<keyword evidence="2" id="KW-0378">Hydrolase</keyword>
<dbReference type="PANTHER" id="PTHR45786:SF74">
    <property type="entry name" value="ATP-DEPENDENT DNA HELICASE"/>
    <property type="match status" value="1"/>
</dbReference>
<dbReference type="PANTHER" id="PTHR45786">
    <property type="entry name" value="DNA BINDING PROTEIN-LIKE"/>
    <property type="match status" value="1"/>
</dbReference>